<organism evidence="1 2">
    <name type="scientific">Rhynchophorus ferrugineus</name>
    <name type="common">Red palm weevil</name>
    <name type="synonym">Curculio ferrugineus</name>
    <dbReference type="NCBI Taxonomy" id="354439"/>
    <lineage>
        <taxon>Eukaryota</taxon>
        <taxon>Metazoa</taxon>
        <taxon>Ecdysozoa</taxon>
        <taxon>Arthropoda</taxon>
        <taxon>Hexapoda</taxon>
        <taxon>Insecta</taxon>
        <taxon>Pterygota</taxon>
        <taxon>Neoptera</taxon>
        <taxon>Endopterygota</taxon>
        <taxon>Coleoptera</taxon>
        <taxon>Polyphaga</taxon>
        <taxon>Cucujiformia</taxon>
        <taxon>Curculionidae</taxon>
        <taxon>Dryophthorinae</taxon>
        <taxon>Rhynchophorus</taxon>
    </lineage>
</organism>
<comment type="caution">
    <text evidence="1">The sequence shown here is derived from an EMBL/GenBank/DDBJ whole genome shotgun (WGS) entry which is preliminary data.</text>
</comment>
<accession>A0A834IC67</accession>
<feature type="non-terminal residue" evidence="1">
    <location>
        <position position="1"/>
    </location>
</feature>
<dbReference type="Proteomes" id="UP000625711">
    <property type="component" value="Unassembled WGS sequence"/>
</dbReference>
<dbReference type="AlphaFoldDB" id="A0A834IC67"/>
<evidence type="ECO:0000313" key="2">
    <source>
        <dbReference type="Proteomes" id="UP000625711"/>
    </source>
</evidence>
<evidence type="ECO:0000313" key="1">
    <source>
        <dbReference type="EMBL" id="KAF7275318.1"/>
    </source>
</evidence>
<gene>
    <name evidence="1" type="ORF">GWI33_011871</name>
</gene>
<proteinExistence type="predicted"/>
<sequence>VERQNETPMIVYVMKVRICSAIAQTKENHQHLSIFSMPFYMIEAYSPMLVVPDGQLILIV</sequence>
<keyword evidence="2" id="KW-1185">Reference proteome</keyword>
<reference evidence="1" key="1">
    <citation type="submission" date="2020-08" db="EMBL/GenBank/DDBJ databases">
        <title>Genome sequencing and assembly of the red palm weevil Rhynchophorus ferrugineus.</title>
        <authorList>
            <person name="Dias G.B."/>
            <person name="Bergman C.M."/>
            <person name="Manee M."/>
        </authorList>
    </citation>
    <scope>NUCLEOTIDE SEQUENCE</scope>
    <source>
        <strain evidence="1">AA-2017</strain>
        <tissue evidence="1">Whole larva</tissue>
    </source>
</reference>
<name>A0A834IC67_RHYFE</name>
<protein>
    <submittedName>
        <fullName evidence="1">Uncharacterized protein</fullName>
    </submittedName>
</protein>
<dbReference type="EMBL" id="JAACXV010010820">
    <property type="protein sequence ID" value="KAF7275318.1"/>
    <property type="molecule type" value="Genomic_DNA"/>
</dbReference>